<dbReference type="Pfam" id="PF08142">
    <property type="entry name" value="AARP2CN"/>
    <property type="match status" value="1"/>
</dbReference>
<dbReference type="InterPro" id="IPR006073">
    <property type="entry name" value="GTP-bd"/>
</dbReference>
<keyword evidence="5" id="KW-0378">Hydrolase</keyword>
<proteinExistence type="inferred from homology"/>
<dbReference type="GO" id="GO:0003924">
    <property type="term" value="F:GTPase activity"/>
    <property type="evidence" value="ECO:0007669"/>
    <property type="project" value="TreeGrafter"/>
</dbReference>
<evidence type="ECO:0000256" key="8">
    <source>
        <dbReference type="ARBA" id="ARBA00023242"/>
    </source>
</evidence>
<accession>A0A0L0DMK1</accession>
<evidence type="ECO:0000256" key="2">
    <source>
        <dbReference type="ARBA" id="ARBA00022517"/>
    </source>
</evidence>
<keyword evidence="6" id="KW-0067">ATP-binding</keyword>
<evidence type="ECO:0000256" key="1">
    <source>
        <dbReference type="ARBA" id="ARBA00004604"/>
    </source>
</evidence>
<sequence length="1173" mass="128918">MEFSNLHAANKPHKKATKGKKREKKIIAHKKKEGKSLAKANSKAFLMKSGVKALRYRNRKADLDQKRLHVPLVNRTDPNSIPPIVVGVVGPPKVGKSTIIRSLVKHYTRYSLGEIKGPVTVVSSKARRLTFIEVPNELNAMIDAAKVCDLVLLVIDASYGFEMDTFEFLNIAQNHGFMKILGVLTHLDTFKDGKKQRKTRKRLKHRFWTEVYDGAKLFYLSSIQYGRYSPMEIRNLARFISIQKFRPIIWRNTHPYVLVDRVEDVTNPQDVKDNPGVDRNVVLYGYVRGTHLKSNMQVYIPGAGEYAMDSVTIMDDPCPLAERSSGGKRRLADRSKLLYAPLSDVGDILFDRDAVYIDLQNNSVAKKPLDKKHHVKAGSGSDADDGDDSDASGSGSADDGEAMVQQLADTRMGLDEQLQKSTFQLFAGGTHISTADVEKQVARERRGVDVATLNATRAVASGSGSSSGSDASGPASSDGSGSESETWQLVGDKPNRRKRLRSRGSGSDASDSERGSGSDDGSASPALVPRAKRPKLDAGSASSDSASSDDMGGARWKDNLMANAVAKYKERAKFNLMDLVYGPDGKKSDADDANALLSESDDEVRAPGANPFDDTLLLKPKASRASQRLNAVDSTRASFASLDDLRASISALGADALRARFVQHVSDADDNSDDDLMSSNRVPMKAASSSSSSDSGSSSGSDSGSGSGSGSSSSSSSGSGSGSGSESESSDSNEHNIAINMLTEMDRQKQLNLTHFASLPEEKRAIYEGYRAGTYVRIVMRALPAELMLHFDPRRPMLVCGVPTGETTMTFLRARIKRHRWHSRILKSNDPLIFSLGWRRFQTVPLYARWNNGRTMYAKYTPEHAHCEAVFYGPAAPVNSGFVAFSSLSAGAPGYRIAATGTLLEMNETFTIQKKIKLVGEPMQISKHTAFVKGMFSSPVEAARYERASVKTVSGIRGAIKRATTSGAFPPGTVRVTFEDRPRMSDIVFLRAWVPVYPDKVHFPVTNLLEPSTSEWVGAKTVGRLRFERGLLAPHSGDSSYTTIKRTTKRFNPLRLPASLEAALPFKSKPKDRGMHTKKKSAQAKAKAKKAINRHTAVVMDDYERKMTSLISSINAVRKTKLHKAKHAKIRERTNRAKRLAIEEEAKKARLRIKKKDYFRKESKLRGEHRKRS</sequence>
<keyword evidence="7" id="KW-0342">GTP-binding</keyword>
<feature type="region of interest" description="Disordered" evidence="11">
    <location>
        <begin position="598"/>
        <end position="619"/>
    </location>
</feature>
<dbReference type="AlphaFoldDB" id="A0A0L0DMK1"/>
<dbReference type="Pfam" id="PF01926">
    <property type="entry name" value="MMR_HSR1"/>
    <property type="match status" value="1"/>
</dbReference>
<dbReference type="GO" id="GO:0032040">
    <property type="term" value="C:small-subunit processome"/>
    <property type="evidence" value="ECO:0007669"/>
    <property type="project" value="UniProtKB-ARBA"/>
</dbReference>
<dbReference type="GO" id="GO:0005654">
    <property type="term" value="C:nucleoplasm"/>
    <property type="evidence" value="ECO:0007669"/>
    <property type="project" value="UniProtKB-ARBA"/>
</dbReference>
<dbReference type="GO" id="GO:0005525">
    <property type="term" value="F:GTP binding"/>
    <property type="evidence" value="ECO:0007669"/>
    <property type="project" value="UniProtKB-KW"/>
</dbReference>
<dbReference type="GO" id="GO:0005524">
    <property type="term" value="F:ATP binding"/>
    <property type="evidence" value="ECO:0007669"/>
    <property type="project" value="UniProtKB-KW"/>
</dbReference>
<dbReference type="Proteomes" id="UP000054408">
    <property type="component" value="Unassembled WGS sequence"/>
</dbReference>
<keyword evidence="2" id="KW-0690">Ribosome biogenesis</keyword>
<evidence type="ECO:0000256" key="9">
    <source>
        <dbReference type="ARBA" id="ARBA00049117"/>
    </source>
</evidence>
<dbReference type="SMART" id="SM01362">
    <property type="entry name" value="DUF663"/>
    <property type="match status" value="1"/>
</dbReference>
<dbReference type="InterPro" id="IPR007034">
    <property type="entry name" value="BMS1_TSR1_C"/>
</dbReference>
<dbReference type="GO" id="GO:0000462">
    <property type="term" value="P:maturation of SSU-rRNA from tricistronic rRNA transcript (SSU-rRNA, 5.8S rRNA, LSU-rRNA)"/>
    <property type="evidence" value="ECO:0007669"/>
    <property type="project" value="TreeGrafter"/>
</dbReference>
<feature type="domain" description="Bms1-type G" evidence="12">
    <location>
        <begin position="82"/>
        <end position="246"/>
    </location>
</feature>
<dbReference type="InterPro" id="IPR030387">
    <property type="entry name" value="G_Bms1/Tsr1_dom"/>
</dbReference>
<dbReference type="PANTHER" id="PTHR12858:SF2">
    <property type="entry name" value="RIBOSOME BIOGENESIS PROTEIN BMS1 HOMOLOG"/>
    <property type="match status" value="1"/>
</dbReference>
<dbReference type="STRING" id="461836.A0A0L0DMK1"/>
<evidence type="ECO:0000313" key="13">
    <source>
        <dbReference type="EMBL" id="KNC52613.1"/>
    </source>
</evidence>
<evidence type="ECO:0000256" key="4">
    <source>
        <dbReference type="ARBA" id="ARBA00022741"/>
    </source>
</evidence>
<dbReference type="EMBL" id="GL349474">
    <property type="protein sequence ID" value="KNC52613.1"/>
    <property type="molecule type" value="Genomic_DNA"/>
</dbReference>
<feature type="compositionally biased region" description="Low complexity" evidence="11">
    <location>
        <begin position="537"/>
        <end position="554"/>
    </location>
</feature>
<dbReference type="eggNOG" id="KOG1951">
    <property type="taxonomic scope" value="Eukaryota"/>
</dbReference>
<feature type="region of interest" description="Disordered" evidence="11">
    <location>
        <begin position="1"/>
        <end position="25"/>
    </location>
</feature>
<dbReference type="Pfam" id="PF04950">
    <property type="entry name" value="RIBIOP_C"/>
    <property type="match status" value="1"/>
</dbReference>
<keyword evidence="4" id="KW-0547">Nucleotide-binding</keyword>
<dbReference type="SUPFAM" id="SSF52540">
    <property type="entry name" value="P-loop containing nucleoside triphosphate hydrolases"/>
    <property type="match status" value="1"/>
</dbReference>
<feature type="region of interest" description="Disordered" evidence="11">
    <location>
        <begin position="459"/>
        <end position="555"/>
    </location>
</feature>
<dbReference type="SMART" id="SM00785">
    <property type="entry name" value="AARP2CN"/>
    <property type="match status" value="1"/>
</dbReference>
<dbReference type="OMA" id="KLHVPMV"/>
<feature type="region of interest" description="Disordered" evidence="11">
    <location>
        <begin position="369"/>
        <end position="400"/>
    </location>
</feature>
<dbReference type="InterPro" id="IPR039761">
    <property type="entry name" value="Bms1/Tsr1"/>
</dbReference>
<evidence type="ECO:0000256" key="3">
    <source>
        <dbReference type="ARBA" id="ARBA00022553"/>
    </source>
</evidence>
<feature type="region of interest" description="Disordered" evidence="11">
    <location>
        <begin position="668"/>
        <end position="733"/>
    </location>
</feature>
<evidence type="ECO:0000256" key="7">
    <source>
        <dbReference type="ARBA" id="ARBA00023134"/>
    </source>
</evidence>
<keyword evidence="14" id="KW-1185">Reference proteome</keyword>
<name>A0A0L0DMK1_THETB</name>
<evidence type="ECO:0000256" key="5">
    <source>
        <dbReference type="ARBA" id="ARBA00022801"/>
    </source>
</evidence>
<dbReference type="InterPro" id="IPR027417">
    <property type="entry name" value="P-loop_NTPase"/>
</dbReference>
<dbReference type="GO" id="GO:0000479">
    <property type="term" value="P:endonucleolytic cleavage of tricistronic rRNA transcript (SSU-rRNA, 5.8S rRNA, LSU-rRNA)"/>
    <property type="evidence" value="ECO:0007669"/>
    <property type="project" value="TreeGrafter"/>
</dbReference>
<gene>
    <name evidence="13" type="ORF">AMSG_08477</name>
</gene>
<dbReference type="PANTHER" id="PTHR12858">
    <property type="entry name" value="RIBOSOME BIOGENESIS PROTEIN"/>
    <property type="match status" value="1"/>
</dbReference>
<comment type="subcellular location">
    <subcellularLocation>
        <location evidence="1">Nucleus</location>
        <location evidence="1">Nucleolus</location>
    </subcellularLocation>
</comment>
<dbReference type="GeneID" id="25567166"/>
<keyword evidence="3" id="KW-0597">Phosphoprotein</keyword>
<dbReference type="PROSITE" id="PS51714">
    <property type="entry name" value="G_BMS1"/>
    <property type="match status" value="1"/>
</dbReference>
<evidence type="ECO:0000256" key="6">
    <source>
        <dbReference type="ARBA" id="ARBA00022840"/>
    </source>
</evidence>
<dbReference type="InterPro" id="IPR012948">
    <property type="entry name" value="AARP2CN"/>
</dbReference>
<feature type="compositionally biased region" description="Basic residues" evidence="11">
    <location>
        <begin position="10"/>
        <end position="25"/>
    </location>
</feature>
<feature type="compositionally biased region" description="Low complexity" evidence="11">
    <location>
        <begin position="461"/>
        <end position="485"/>
    </location>
</feature>
<reference evidence="13 14" key="1">
    <citation type="submission" date="2010-05" db="EMBL/GenBank/DDBJ databases">
        <title>The Genome Sequence of Thecamonas trahens ATCC 50062.</title>
        <authorList>
            <consortium name="The Broad Institute Genome Sequencing Platform"/>
            <person name="Russ C."/>
            <person name="Cuomo C."/>
            <person name="Shea T."/>
            <person name="Young S.K."/>
            <person name="Zeng Q."/>
            <person name="Koehrsen M."/>
            <person name="Haas B."/>
            <person name="Borodovsky M."/>
            <person name="Guigo R."/>
            <person name="Alvarado L."/>
            <person name="Berlin A."/>
            <person name="Bochicchio J."/>
            <person name="Borenstein D."/>
            <person name="Chapman S."/>
            <person name="Chen Z."/>
            <person name="Freedman E."/>
            <person name="Gellesch M."/>
            <person name="Goldberg J."/>
            <person name="Griggs A."/>
            <person name="Gujja S."/>
            <person name="Heilman E."/>
            <person name="Heiman D."/>
            <person name="Hepburn T."/>
            <person name="Howarth C."/>
            <person name="Jen D."/>
            <person name="Larson L."/>
            <person name="Mehta T."/>
            <person name="Park D."/>
            <person name="Pearson M."/>
            <person name="Roberts A."/>
            <person name="Saif S."/>
            <person name="Shenoy N."/>
            <person name="Sisk P."/>
            <person name="Stolte C."/>
            <person name="Sykes S."/>
            <person name="Thomson T."/>
            <person name="Walk T."/>
            <person name="White J."/>
            <person name="Yandava C."/>
            <person name="Burger G."/>
            <person name="Gray M.W."/>
            <person name="Holland P.W.H."/>
            <person name="King N."/>
            <person name="Lang F.B.F."/>
            <person name="Roger A.J."/>
            <person name="Ruiz-Trillo I."/>
            <person name="Lander E."/>
            <person name="Nusbaum C."/>
        </authorList>
    </citation>
    <scope>NUCLEOTIDE SEQUENCE [LARGE SCALE GENOMIC DNA]</scope>
    <source>
        <strain evidence="13 14">ATCC 50062</strain>
    </source>
</reference>
<organism evidence="13 14">
    <name type="scientific">Thecamonas trahens ATCC 50062</name>
    <dbReference type="NCBI Taxonomy" id="461836"/>
    <lineage>
        <taxon>Eukaryota</taxon>
        <taxon>Apusozoa</taxon>
        <taxon>Apusomonadida</taxon>
        <taxon>Apusomonadidae</taxon>
        <taxon>Thecamonas</taxon>
    </lineage>
</organism>
<dbReference type="Gene3D" id="3.40.50.300">
    <property type="entry name" value="P-loop containing nucleotide triphosphate hydrolases"/>
    <property type="match status" value="1"/>
</dbReference>
<dbReference type="InterPro" id="IPR037875">
    <property type="entry name" value="Bms1_N"/>
</dbReference>
<evidence type="ECO:0000256" key="10">
    <source>
        <dbReference type="ARBA" id="ARBA00061391"/>
    </source>
</evidence>
<protein>
    <recommendedName>
        <fullName evidence="12">Bms1-type G domain-containing protein</fullName>
    </recommendedName>
</protein>
<evidence type="ECO:0000313" key="14">
    <source>
        <dbReference type="Proteomes" id="UP000054408"/>
    </source>
</evidence>
<evidence type="ECO:0000259" key="12">
    <source>
        <dbReference type="PROSITE" id="PS51714"/>
    </source>
</evidence>
<dbReference type="GO" id="GO:0034511">
    <property type="term" value="F:U3 snoRNA binding"/>
    <property type="evidence" value="ECO:0007669"/>
    <property type="project" value="TreeGrafter"/>
</dbReference>
<dbReference type="FunFam" id="3.40.50.300:FF:000105">
    <property type="entry name" value="BMS1 ribosome biogenesis factor"/>
    <property type="match status" value="1"/>
</dbReference>
<comment type="catalytic activity">
    <reaction evidence="9">
        <text>GTP + H2O = GDP + phosphate + H(+)</text>
        <dbReference type="Rhea" id="RHEA:19669"/>
        <dbReference type="ChEBI" id="CHEBI:15377"/>
        <dbReference type="ChEBI" id="CHEBI:15378"/>
        <dbReference type="ChEBI" id="CHEBI:37565"/>
        <dbReference type="ChEBI" id="CHEBI:43474"/>
        <dbReference type="ChEBI" id="CHEBI:58189"/>
    </reaction>
    <physiologicalReaction direction="left-to-right" evidence="9">
        <dbReference type="Rhea" id="RHEA:19670"/>
    </physiologicalReaction>
</comment>
<feature type="compositionally biased region" description="Low complexity" evidence="11">
    <location>
        <begin position="688"/>
        <end position="702"/>
    </location>
</feature>
<evidence type="ECO:0000256" key="11">
    <source>
        <dbReference type="SAM" id="MobiDB-lite"/>
    </source>
</evidence>
<dbReference type="RefSeq" id="XP_013755171.1">
    <property type="nucleotide sequence ID" value="XM_013899717.1"/>
</dbReference>
<comment type="similarity">
    <text evidence="10">Belongs to the TRAFAC class translation factor GTPase superfamily. Bms1-like GTPase family. BMS1 subfamily.</text>
</comment>
<dbReference type="GO" id="GO:0030686">
    <property type="term" value="C:90S preribosome"/>
    <property type="evidence" value="ECO:0007669"/>
    <property type="project" value="TreeGrafter"/>
</dbReference>
<dbReference type="CDD" id="cd01882">
    <property type="entry name" value="BMS1"/>
    <property type="match status" value="1"/>
</dbReference>
<dbReference type="OrthoDB" id="10260897at2759"/>
<keyword evidence="8" id="KW-0539">Nucleus</keyword>